<evidence type="ECO:0000313" key="2">
    <source>
        <dbReference type="EMBL" id="MCU9849608.1"/>
    </source>
</evidence>
<keyword evidence="3" id="KW-1185">Reference proteome</keyword>
<sequence>MDDIREQLETLLVEDVILTLGNLRGSLTWLMADETGARSPRGIGIDRLDRQLALVEDRARSVCRLLRSGRMASEYTGGPGDAGETRRQPPETDDPFPRCAAAPEPGVTLETAILDALLHDRDAACLTMPRFRSQRSQS</sequence>
<dbReference type="EMBL" id="JAOVQO010000016">
    <property type="protein sequence ID" value="MCU9849608.1"/>
    <property type="molecule type" value="Genomic_DNA"/>
</dbReference>
<evidence type="ECO:0000313" key="3">
    <source>
        <dbReference type="Proteomes" id="UP001209535"/>
    </source>
</evidence>
<protein>
    <submittedName>
        <fullName evidence="2">Uncharacterized protein</fullName>
    </submittedName>
</protein>
<dbReference type="Proteomes" id="UP001209535">
    <property type="component" value="Unassembled WGS sequence"/>
</dbReference>
<reference evidence="2 3" key="1">
    <citation type="submission" date="2022-10" db="EMBL/GenBank/DDBJ databases">
        <title>Defluviimonas sp. nov., isolated from ocean surface sediments.</title>
        <authorList>
            <person name="He W."/>
            <person name="Wang L."/>
            <person name="Zhang D.-F."/>
        </authorList>
    </citation>
    <scope>NUCLEOTIDE SEQUENCE [LARGE SCALE GENOMIC DNA]</scope>
    <source>
        <strain evidence="2 3">WL0024</strain>
    </source>
</reference>
<proteinExistence type="predicted"/>
<gene>
    <name evidence="2" type="ORF">OEZ60_16535</name>
</gene>
<feature type="region of interest" description="Disordered" evidence="1">
    <location>
        <begin position="72"/>
        <end position="103"/>
    </location>
</feature>
<dbReference type="RefSeq" id="WP_263338522.1">
    <property type="nucleotide sequence ID" value="NZ_JAOVQO010000016.1"/>
</dbReference>
<name>A0ABT2X6R6_9RHOB</name>
<comment type="caution">
    <text evidence="2">The sequence shown here is derived from an EMBL/GenBank/DDBJ whole genome shotgun (WGS) entry which is preliminary data.</text>
</comment>
<evidence type="ECO:0000256" key="1">
    <source>
        <dbReference type="SAM" id="MobiDB-lite"/>
    </source>
</evidence>
<accession>A0ABT2X6R6</accession>
<organism evidence="2 3">
    <name type="scientific">Albidovulum salinarum</name>
    <dbReference type="NCBI Taxonomy" id="2984153"/>
    <lineage>
        <taxon>Bacteria</taxon>
        <taxon>Pseudomonadati</taxon>
        <taxon>Pseudomonadota</taxon>
        <taxon>Alphaproteobacteria</taxon>
        <taxon>Rhodobacterales</taxon>
        <taxon>Paracoccaceae</taxon>
        <taxon>Albidovulum</taxon>
    </lineage>
</organism>